<dbReference type="STRING" id="447595.SAMN05660826_00425"/>
<dbReference type="Gene3D" id="3.10.290.10">
    <property type="entry name" value="RNA-binding S4 domain"/>
    <property type="match status" value="1"/>
</dbReference>
<accession>A0A1M7GQE9</accession>
<sequence length="72" mass="7977">MKEVPIRTETINLDQFLKWSGIVLTGGQAKLIIKQGLVKVNGQVETKRSRKLHPGDVVEFQGQTFLVKGGSE</sequence>
<evidence type="ECO:0000313" key="4">
    <source>
        <dbReference type="Proteomes" id="UP000184375"/>
    </source>
</evidence>
<evidence type="ECO:0000313" key="3">
    <source>
        <dbReference type="EMBL" id="SHM18584.1"/>
    </source>
</evidence>
<name>A0A1M7GQE9_9FIRM</name>
<dbReference type="OrthoDB" id="9811532at2"/>
<dbReference type="AlphaFoldDB" id="A0A1M7GQE9"/>
<feature type="domain" description="RNA-binding S4" evidence="2">
    <location>
        <begin position="11"/>
        <end position="72"/>
    </location>
</feature>
<dbReference type="InterPro" id="IPR036986">
    <property type="entry name" value="S4_RNA-bd_sf"/>
</dbReference>
<dbReference type="EMBL" id="FRCR01000002">
    <property type="protein sequence ID" value="SHM18584.1"/>
    <property type="molecule type" value="Genomic_DNA"/>
</dbReference>
<dbReference type="SUPFAM" id="SSF55174">
    <property type="entry name" value="Alpha-L RNA-binding motif"/>
    <property type="match status" value="1"/>
</dbReference>
<dbReference type="PROSITE" id="PS50889">
    <property type="entry name" value="S4"/>
    <property type="match status" value="1"/>
</dbReference>
<organism evidence="3 4">
    <name type="scientific">Caldanaerovirga acetigignens</name>
    <dbReference type="NCBI Taxonomy" id="447595"/>
    <lineage>
        <taxon>Bacteria</taxon>
        <taxon>Bacillati</taxon>
        <taxon>Bacillota</taxon>
        <taxon>Clostridia</taxon>
        <taxon>Thermosediminibacterales</taxon>
        <taxon>Thermosediminibacteraceae</taxon>
        <taxon>Caldanaerovirga</taxon>
    </lineage>
</organism>
<dbReference type="SMART" id="SM00363">
    <property type="entry name" value="S4"/>
    <property type="match status" value="1"/>
</dbReference>
<evidence type="ECO:0000259" key="2">
    <source>
        <dbReference type="SMART" id="SM00363"/>
    </source>
</evidence>
<dbReference type="Proteomes" id="UP000184375">
    <property type="component" value="Unassembled WGS sequence"/>
</dbReference>
<keyword evidence="4" id="KW-1185">Reference proteome</keyword>
<protein>
    <submittedName>
        <fullName evidence="3">Ribosome-associated protein</fullName>
    </submittedName>
</protein>
<gene>
    <name evidence="3" type="ORF">SAMN05660826_00425</name>
</gene>
<reference evidence="4" key="1">
    <citation type="submission" date="2016-11" db="EMBL/GenBank/DDBJ databases">
        <authorList>
            <person name="Varghese N."/>
            <person name="Submissions S."/>
        </authorList>
    </citation>
    <scope>NUCLEOTIDE SEQUENCE [LARGE SCALE GENOMIC DNA]</scope>
    <source>
        <strain evidence="4">DSM 18802</strain>
    </source>
</reference>
<dbReference type="GO" id="GO:0003723">
    <property type="term" value="F:RNA binding"/>
    <property type="evidence" value="ECO:0007669"/>
    <property type="project" value="UniProtKB-KW"/>
</dbReference>
<dbReference type="CDD" id="cd00165">
    <property type="entry name" value="S4"/>
    <property type="match status" value="1"/>
</dbReference>
<dbReference type="InterPro" id="IPR002942">
    <property type="entry name" value="S4_RNA-bd"/>
</dbReference>
<keyword evidence="1" id="KW-0694">RNA-binding</keyword>
<evidence type="ECO:0000256" key="1">
    <source>
        <dbReference type="PROSITE-ProRule" id="PRU00182"/>
    </source>
</evidence>
<dbReference type="Pfam" id="PF13275">
    <property type="entry name" value="S4_2"/>
    <property type="match status" value="1"/>
</dbReference>
<proteinExistence type="predicted"/>
<dbReference type="RefSeq" id="WP_073253944.1">
    <property type="nucleotide sequence ID" value="NZ_FRCR01000002.1"/>
</dbReference>